<dbReference type="GO" id="GO:0003677">
    <property type="term" value="F:DNA binding"/>
    <property type="evidence" value="ECO:0007669"/>
    <property type="project" value="UniProtKB-KW"/>
</dbReference>
<dbReference type="Gene3D" id="1.10.10.10">
    <property type="entry name" value="Winged helix-like DNA-binding domain superfamily/Winged helix DNA-binding domain"/>
    <property type="match status" value="1"/>
</dbReference>
<keyword evidence="6" id="KW-1185">Reference proteome</keyword>
<dbReference type="InterPro" id="IPR008920">
    <property type="entry name" value="TF_FadR/GntR_C"/>
</dbReference>
<dbReference type="SMART" id="SM00895">
    <property type="entry name" value="FCD"/>
    <property type="match status" value="1"/>
</dbReference>
<dbReference type="InterPro" id="IPR036390">
    <property type="entry name" value="WH_DNA-bd_sf"/>
</dbReference>
<evidence type="ECO:0000259" key="4">
    <source>
        <dbReference type="PROSITE" id="PS50949"/>
    </source>
</evidence>
<evidence type="ECO:0000256" key="3">
    <source>
        <dbReference type="ARBA" id="ARBA00023163"/>
    </source>
</evidence>
<dbReference type="Proteomes" id="UP000184514">
    <property type="component" value="Unassembled WGS sequence"/>
</dbReference>
<dbReference type="SUPFAM" id="SSF48008">
    <property type="entry name" value="GntR ligand-binding domain-like"/>
    <property type="match status" value="1"/>
</dbReference>
<name>A0A1L9P1G8_9RHOB</name>
<gene>
    <name evidence="5" type="ORF">PFRI_04390</name>
</gene>
<keyword evidence="1" id="KW-0805">Transcription regulation</keyword>
<dbReference type="SMART" id="SM00345">
    <property type="entry name" value="HTH_GNTR"/>
    <property type="match status" value="1"/>
</dbReference>
<reference evidence="5 6" key="1">
    <citation type="submission" date="2016-10" db="EMBL/GenBank/DDBJ databases">
        <title>Genome sequence of Planktotalea frisia SH6-1.</title>
        <authorList>
            <person name="Poehlein A."/>
            <person name="Bakenhus I."/>
            <person name="Voget S."/>
            <person name="Brinkhoff T."/>
            <person name="Simon M."/>
        </authorList>
    </citation>
    <scope>NUCLEOTIDE SEQUENCE [LARGE SCALE GENOMIC DNA]</scope>
    <source>
        <strain evidence="5 6">SH6-1</strain>
    </source>
</reference>
<dbReference type="InterPro" id="IPR011711">
    <property type="entry name" value="GntR_C"/>
</dbReference>
<evidence type="ECO:0000256" key="1">
    <source>
        <dbReference type="ARBA" id="ARBA00023015"/>
    </source>
</evidence>
<keyword evidence="2 5" id="KW-0238">DNA-binding</keyword>
<dbReference type="PROSITE" id="PS50949">
    <property type="entry name" value="HTH_GNTR"/>
    <property type="match status" value="1"/>
</dbReference>
<proteinExistence type="predicted"/>
<evidence type="ECO:0000313" key="5">
    <source>
        <dbReference type="EMBL" id="OJI95348.1"/>
    </source>
</evidence>
<dbReference type="Pfam" id="PF07729">
    <property type="entry name" value="FCD"/>
    <property type="match status" value="1"/>
</dbReference>
<dbReference type="InterPro" id="IPR000524">
    <property type="entry name" value="Tscrpt_reg_HTH_GntR"/>
</dbReference>
<dbReference type="PANTHER" id="PTHR43537">
    <property type="entry name" value="TRANSCRIPTIONAL REGULATOR, GNTR FAMILY"/>
    <property type="match status" value="1"/>
</dbReference>
<dbReference type="PANTHER" id="PTHR43537:SF53">
    <property type="entry name" value="HTH-TYPE TRANSCRIPTIONAL REPRESSOR NANR"/>
    <property type="match status" value="1"/>
</dbReference>
<keyword evidence="3" id="KW-0804">Transcription</keyword>
<feature type="domain" description="HTH gntR-type" evidence="4">
    <location>
        <begin position="1"/>
        <end position="68"/>
    </location>
</feature>
<dbReference type="Pfam" id="PF00392">
    <property type="entry name" value="GntR"/>
    <property type="match status" value="1"/>
</dbReference>
<dbReference type="InterPro" id="IPR036388">
    <property type="entry name" value="WH-like_DNA-bd_sf"/>
</dbReference>
<comment type="caution">
    <text evidence="5">The sequence shown here is derived from an EMBL/GenBank/DDBJ whole genome shotgun (WGS) entry which is preliminary data.</text>
</comment>
<dbReference type="Gene3D" id="1.20.120.530">
    <property type="entry name" value="GntR ligand-binding domain-like"/>
    <property type="match status" value="1"/>
</dbReference>
<accession>A0A1L9P1G8</accession>
<dbReference type="RefSeq" id="WP_072629124.1">
    <property type="nucleotide sequence ID" value="NZ_JABBAN010000009.1"/>
</dbReference>
<organism evidence="5 6">
    <name type="scientific">Planktotalea frisia</name>
    <dbReference type="NCBI Taxonomy" id="696762"/>
    <lineage>
        <taxon>Bacteria</taxon>
        <taxon>Pseudomonadati</taxon>
        <taxon>Pseudomonadota</taxon>
        <taxon>Alphaproteobacteria</taxon>
        <taxon>Rhodobacterales</taxon>
        <taxon>Paracoccaceae</taxon>
        <taxon>Planktotalea</taxon>
    </lineage>
</organism>
<dbReference type="SUPFAM" id="SSF46785">
    <property type="entry name" value="Winged helix' DNA-binding domain"/>
    <property type="match status" value="1"/>
</dbReference>
<evidence type="ECO:0000313" key="6">
    <source>
        <dbReference type="Proteomes" id="UP000184514"/>
    </source>
</evidence>
<evidence type="ECO:0000256" key="2">
    <source>
        <dbReference type="ARBA" id="ARBA00023125"/>
    </source>
</evidence>
<dbReference type="EMBL" id="MLCB01000033">
    <property type="protein sequence ID" value="OJI95348.1"/>
    <property type="molecule type" value="Genomic_DNA"/>
</dbReference>
<protein>
    <submittedName>
        <fullName evidence="5">DNA-binding transcriptional repressor LldR</fullName>
    </submittedName>
</protein>
<dbReference type="AlphaFoldDB" id="A0A1L9P1G8"/>
<dbReference type="STRING" id="696762.PFRI_04390"/>
<sequence>MSKKDACIADLKTRVLTFDLAPGATLDEVSLSASYGLSRTPFREVLQRLAGEGYINLEANKGALVSAMDFAAMRQFFQTAPIVYCAISRLAAENATLPQIKMLKAAQFDFTKAKASLDAGTMALANHRFHEITGAMSANPYLIPAMGRLLIDHTRMSQRFYRGVAPQDGVRINQSAHHHDLLIEAIERGSAEEAVEITLDHWALSRDEIERYVWPDALPDDTTRRTTGDRT</sequence>
<dbReference type="GO" id="GO:0003700">
    <property type="term" value="F:DNA-binding transcription factor activity"/>
    <property type="evidence" value="ECO:0007669"/>
    <property type="project" value="InterPro"/>
</dbReference>